<gene>
    <name evidence="1" type="ORF">KDAU_66820</name>
</gene>
<dbReference type="AlphaFoldDB" id="A0A401ZR59"/>
<proteinExistence type="predicted"/>
<keyword evidence="2" id="KW-1185">Reference proteome</keyword>
<dbReference type="Proteomes" id="UP000287224">
    <property type="component" value="Unassembled WGS sequence"/>
</dbReference>
<reference evidence="2" key="1">
    <citation type="submission" date="2018-12" db="EMBL/GenBank/DDBJ databases">
        <title>Tengunoibacter tsumagoiensis gen. nov., sp. nov., Dictyobacter kobayashii sp. nov., D. alpinus sp. nov., and D. joshuensis sp. nov. and description of Dictyobacteraceae fam. nov. within the order Ktedonobacterales isolated from Tengu-no-mugimeshi.</title>
        <authorList>
            <person name="Wang C.M."/>
            <person name="Zheng Y."/>
            <person name="Sakai Y."/>
            <person name="Toyoda A."/>
            <person name="Minakuchi Y."/>
            <person name="Abe K."/>
            <person name="Yokota A."/>
            <person name="Yabe S."/>
        </authorList>
    </citation>
    <scope>NUCLEOTIDE SEQUENCE [LARGE SCALE GENOMIC DNA]</scope>
    <source>
        <strain evidence="2">S-27</strain>
    </source>
</reference>
<organism evidence="1 2">
    <name type="scientific">Dictyobacter aurantiacus</name>
    <dbReference type="NCBI Taxonomy" id="1936993"/>
    <lineage>
        <taxon>Bacteria</taxon>
        <taxon>Bacillati</taxon>
        <taxon>Chloroflexota</taxon>
        <taxon>Ktedonobacteria</taxon>
        <taxon>Ktedonobacterales</taxon>
        <taxon>Dictyobacteraceae</taxon>
        <taxon>Dictyobacter</taxon>
    </lineage>
</organism>
<dbReference type="EMBL" id="BIFQ01000002">
    <property type="protein sequence ID" value="GCE09353.1"/>
    <property type="molecule type" value="Genomic_DNA"/>
</dbReference>
<accession>A0A401ZR59</accession>
<protein>
    <submittedName>
        <fullName evidence="1">Uncharacterized protein</fullName>
    </submittedName>
</protein>
<evidence type="ECO:0000313" key="2">
    <source>
        <dbReference type="Proteomes" id="UP000287224"/>
    </source>
</evidence>
<evidence type="ECO:0000313" key="1">
    <source>
        <dbReference type="EMBL" id="GCE09353.1"/>
    </source>
</evidence>
<comment type="caution">
    <text evidence="1">The sequence shown here is derived from an EMBL/GenBank/DDBJ whole genome shotgun (WGS) entry which is preliminary data.</text>
</comment>
<name>A0A401ZR59_9CHLR</name>
<sequence length="70" mass="7851">MILKILDLARVEWAHPGLLLGSLVRKRVVVTPIVRTLPVVLYFLSGSLSLLPYQTQAIQRLGRLVPAFRS</sequence>